<dbReference type="Proteomes" id="UP000053477">
    <property type="component" value="Unassembled WGS sequence"/>
</dbReference>
<feature type="region of interest" description="Disordered" evidence="1">
    <location>
        <begin position="1"/>
        <end position="108"/>
    </location>
</feature>
<organism evidence="2 3">
    <name type="scientific">Schizopora paradoxa</name>
    <dbReference type="NCBI Taxonomy" id="27342"/>
    <lineage>
        <taxon>Eukaryota</taxon>
        <taxon>Fungi</taxon>
        <taxon>Dikarya</taxon>
        <taxon>Basidiomycota</taxon>
        <taxon>Agaricomycotina</taxon>
        <taxon>Agaricomycetes</taxon>
        <taxon>Hymenochaetales</taxon>
        <taxon>Schizoporaceae</taxon>
        <taxon>Schizopora</taxon>
    </lineage>
</organism>
<evidence type="ECO:0000256" key="1">
    <source>
        <dbReference type="SAM" id="MobiDB-lite"/>
    </source>
</evidence>
<protein>
    <submittedName>
        <fullName evidence="2">Uncharacterized protein</fullName>
    </submittedName>
</protein>
<evidence type="ECO:0000313" key="3">
    <source>
        <dbReference type="Proteomes" id="UP000053477"/>
    </source>
</evidence>
<gene>
    <name evidence="2" type="ORF">SCHPADRAFT_909318</name>
</gene>
<dbReference type="AlphaFoldDB" id="A0A0H2RDJ8"/>
<name>A0A0H2RDJ8_9AGAM</name>
<proteinExistence type="predicted"/>
<dbReference type="InParanoid" id="A0A0H2RDJ8"/>
<feature type="compositionally biased region" description="Basic residues" evidence="1">
    <location>
        <begin position="70"/>
        <end position="83"/>
    </location>
</feature>
<dbReference type="EMBL" id="KQ086130">
    <property type="protein sequence ID" value="KLO07598.1"/>
    <property type="molecule type" value="Genomic_DNA"/>
</dbReference>
<sequence>MGRPRKYASDEERHQARKSQKLAWFHRNSANLKKKQESSSPKHKSVGCDKTVTPRSKKCEGPTNEPVGCRKNRHRIKPHKKQNIGHTPTQSNSCVSTTRKSPLESQKLVSKDCEPLHNGEDAGLIEDALEKVAQKPKFKTDYWVTSMRWELKKASSRFADNLPRGNKNGERGCMANWFLSSATLY</sequence>
<accession>A0A0H2RDJ8</accession>
<keyword evidence="3" id="KW-1185">Reference proteome</keyword>
<reference evidence="2 3" key="1">
    <citation type="submission" date="2015-04" db="EMBL/GenBank/DDBJ databases">
        <title>Complete genome sequence of Schizopora paradoxa KUC8140, a cosmopolitan wood degrader in East Asia.</title>
        <authorList>
            <consortium name="DOE Joint Genome Institute"/>
            <person name="Min B."/>
            <person name="Park H."/>
            <person name="Jang Y."/>
            <person name="Kim J.-J."/>
            <person name="Kim K.H."/>
            <person name="Pangilinan J."/>
            <person name="Lipzen A."/>
            <person name="Riley R."/>
            <person name="Grigoriev I.V."/>
            <person name="Spatafora J.W."/>
            <person name="Choi I.-G."/>
        </authorList>
    </citation>
    <scope>NUCLEOTIDE SEQUENCE [LARGE SCALE GENOMIC DNA]</scope>
    <source>
        <strain evidence="2 3">KUC8140</strain>
    </source>
</reference>
<feature type="compositionally biased region" description="Polar residues" evidence="1">
    <location>
        <begin position="84"/>
        <end position="108"/>
    </location>
</feature>
<evidence type="ECO:0000313" key="2">
    <source>
        <dbReference type="EMBL" id="KLO07598.1"/>
    </source>
</evidence>